<accession>A0ABN2TY67</accession>
<keyword evidence="2" id="KW-1133">Transmembrane helix</keyword>
<dbReference type="EMBL" id="BAAANB010000003">
    <property type="protein sequence ID" value="GAA2025019.1"/>
    <property type="molecule type" value="Genomic_DNA"/>
</dbReference>
<evidence type="ECO:0000313" key="4">
    <source>
        <dbReference type="Proteomes" id="UP001501285"/>
    </source>
</evidence>
<evidence type="ECO:0000313" key="3">
    <source>
        <dbReference type="EMBL" id="GAA2025019.1"/>
    </source>
</evidence>
<feature type="region of interest" description="Disordered" evidence="1">
    <location>
        <begin position="91"/>
        <end position="112"/>
    </location>
</feature>
<feature type="transmembrane region" description="Helical" evidence="2">
    <location>
        <begin position="12"/>
        <end position="30"/>
    </location>
</feature>
<dbReference type="Proteomes" id="UP001501285">
    <property type="component" value="Unassembled WGS sequence"/>
</dbReference>
<proteinExistence type="predicted"/>
<keyword evidence="2" id="KW-0472">Membrane</keyword>
<name>A0ABN2TY67_9MICO</name>
<evidence type="ECO:0000256" key="1">
    <source>
        <dbReference type="SAM" id="MobiDB-lite"/>
    </source>
</evidence>
<keyword evidence="4" id="KW-1185">Reference proteome</keyword>
<sequence length="133" mass="13366">MEGVGAGTPPAGALWVTVSVTVLVSVRVCVSMRVTVGVPTGVSGGVDSLWLVGNVSVGSRTLLGLVVGSVAPGGDAADGAALVEAVALDPRPLGSDVGSEMEPVPEQLVRRPRTASRLSVREMLVRSPGACHD</sequence>
<reference evidence="3 4" key="1">
    <citation type="journal article" date="2019" name="Int. J. Syst. Evol. Microbiol.">
        <title>The Global Catalogue of Microorganisms (GCM) 10K type strain sequencing project: providing services to taxonomists for standard genome sequencing and annotation.</title>
        <authorList>
            <consortium name="The Broad Institute Genomics Platform"/>
            <consortium name="The Broad Institute Genome Sequencing Center for Infectious Disease"/>
            <person name="Wu L."/>
            <person name="Ma J."/>
        </authorList>
    </citation>
    <scope>NUCLEOTIDE SEQUENCE [LARGE SCALE GENOMIC DNA]</scope>
    <source>
        <strain evidence="3 4">JCM 14283</strain>
    </source>
</reference>
<evidence type="ECO:0008006" key="5">
    <source>
        <dbReference type="Google" id="ProtNLM"/>
    </source>
</evidence>
<evidence type="ECO:0000256" key="2">
    <source>
        <dbReference type="SAM" id="Phobius"/>
    </source>
</evidence>
<gene>
    <name evidence="3" type="ORF">GCM10009740_13310</name>
</gene>
<keyword evidence="2" id="KW-0812">Transmembrane</keyword>
<organism evidence="3 4">
    <name type="scientific">Terrabacter terrae</name>
    <dbReference type="NCBI Taxonomy" id="318434"/>
    <lineage>
        <taxon>Bacteria</taxon>
        <taxon>Bacillati</taxon>
        <taxon>Actinomycetota</taxon>
        <taxon>Actinomycetes</taxon>
        <taxon>Micrococcales</taxon>
        <taxon>Intrasporangiaceae</taxon>
        <taxon>Terrabacter</taxon>
    </lineage>
</organism>
<comment type="caution">
    <text evidence="3">The sequence shown here is derived from an EMBL/GenBank/DDBJ whole genome shotgun (WGS) entry which is preliminary data.</text>
</comment>
<protein>
    <recommendedName>
        <fullName evidence="5">Secreted protein</fullName>
    </recommendedName>
</protein>